<accession>A0A8J6GQ69</accession>
<feature type="region of interest" description="Disordered" evidence="1">
    <location>
        <begin position="1"/>
        <end position="81"/>
    </location>
</feature>
<protein>
    <submittedName>
        <fullName evidence="2">Uncharacterized protein</fullName>
    </submittedName>
</protein>
<proteinExistence type="predicted"/>
<organism evidence="2 3">
    <name type="scientific">Microtus ochrogaster</name>
    <name type="common">Prairie vole</name>
    <dbReference type="NCBI Taxonomy" id="79684"/>
    <lineage>
        <taxon>Eukaryota</taxon>
        <taxon>Metazoa</taxon>
        <taxon>Chordata</taxon>
        <taxon>Craniata</taxon>
        <taxon>Vertebrata</taxon>
        <taxon>Euteleostomi</taxon>
        <taxon>Mammalia</taxon>
        <taxon>Eutheria</taxon>
        <taxon>Euarchontoglires</taxon>
        <taxon>Glires</taxon>
        <taxon>Rodentia</taxon>
        <taxon>Myomorpha</taxon>
        <taxon>Muroidea</taxon>
        <taxon>Cricetidae</taxon>
        <taxon>Arvicolinae</taxon>
        <taxon>Microtus</taxon>
    </lineage>
</organism>
<evidence type="ECO:0000256" key="1">
    <source>
        <dbReference type="SAM" id="MobiDB-lite"/>
    </source>
</evidence>
<comment type="caution">
    <text evidence="2">The sequence shown here is derived from an EMBL/GenBank/DDBJ whole genome shotgun (WGS) entry which is preliminary data.</text>
</comment>
<reference evidence="2" key="1">
    <citation type="submission" date="2020-03" db="EMBL/GenBank/DDBJ databases">
        <title>Studies in the Genomics of Life Span.</title>
        <authorList>
            <person name="Glass D."/>
        </authorList>
    </citation>
    <scope>NUCLEOTIDE SEQUENCE</scope>
    <source>
        <strain evidence="2">LTLLF</strain>
        <tissue evidence="2">Muscle</tissue>
    </source>
</reference>
<evidence type="ECO:0000313" key="3">
    <source>
        <dbReference type="Proteomes" id="UP000710432"/>
    </source>
</evidence>
<gene>
    <name evidence="2" type="ORF">LTLLF_132370</name>
</gene>
<dbReference type="AlphaFoldDB" id="A0A8J6GQ69"/>
<sequence>MATALLRGRGSRGRNLRKTAASGLADNRGDHLPTPTRFRLHTGPLARRGTRGLRDTNQLCDGLSGKTRVSPDDGKGTDACVTSGKRQRMRQITTIPSGLCTIYLLCRLFDLLLPKTAAPRL</sequence>
<dbReference type="EMBL" id="JAATJU010021012">
    <property type="protein sequence ID" value="KAH0514936.1"/>
    <property type="molecule type" value="Genomic_DNA"/>
</dbReference>
<name>A0A8J6GQ69_MICOH</name>
<evidence type="ECO:0000313" key="2">
    <source>
        <dbReference type="EMBL" id="KAH0514936.1"/>
    </source>
</evidence>
<dbReference type="Proteomes" id="UP000710432">
    <property type="component" value="Unassembled WGS sequence"/>
</dbReference>